<dbReference type="InterPro" id="IPR056737">
    <property type="entry name" value="Beta-prop_ATRN-MKLN-like"/>
</dbReference>
<dbReference type="EMBL" id="JAWDIO010000002">
    <property type="protein sequence ID" value="MDU0355045.1"/>
    <property type="molecule type" value="Genomic_DNA"/>
</dbReference>
<sequence>MMTKNKIVTVIICSVLFSCKVMADWQTLNPSGEATARHENGVVAHDNKVFVIGGRGIKAVEVYDPISNSWRKNNPTPIEFHHVTPVSFDGKILLVTGLTGRYPKEPPLSHVWEYDPRTDKWRTIFEIPKERRRGGAGVTVYQGKIYIVGGIKLGHTSGTSNMVDVYDPKAKSWTILTDAPHIRDHANAAILDGKLIAFGGRNSSYHEPEEFGAFMRQVNDKIDVYDIQSGIWKTLKIRLPIPTAGAGAVVYNNRLYYTGGEHAPTPANNRTVSFELTSKTWQEEGKLNRGRHGTNAVLIGNQMYIAMGSGNKGGGPELNSIEVLTLK</sequence>
<evidence type="ECO:0000256" key="3">
    <source>
        <dbReference type="SAM" id="SignalP"/>
    </source>
</evidence>
<reference evidence="5 6" key="1">
    <citation type="submission" date="2023-10" db="EMBL/GenBank/DDBJ databases">
        <title>Glaciecola aquimarina strain GGW-M5 nov., isolated from a coastal seawater.</title>
        <authorList>
            <person name="Bayburt H."/>
            <person name="Kim J.M."/>
            <person name="Choi B.J."/>
            <person name="Jeon C.O."/>
        </authorList>
    </citation>
    <scope>NUCLEOTIDE SEQUENCE [LARGE SCALE GENOMIC DNA]</scope>
    <source>
        <strain evidence="5 6">KCTC 32108</strain>
    </source>
</reference>
<accession>A0ABU3SYF2</accession>
<keyword evidence="3" id="KW-0732">Signal</keyword>
<dbReference type="SMART" id="SM00612">
    <property type="entry name" value="Kelch"/>
    <property type="match status" value="5"/>
</dbReference>
<evidence type="ECO:0000313" key="6">
    <source>
        <dbReference type="Proteomes" id="UP001247805"/>
    </source>
</evidence>
<feature type="signal peptide" evidence="3">
    <location>
        <begin position="1"/>
        <end position="23"/>
    </location>
</feature>
<dbReference type="InterPro" id="IPR011043">
    <property type="entry name" value="Gal_Oxase/kelch_b-propeller"/>
</dbReference>
<evidence type="ECO:0000259" key="4">
    <source>
        <dbReference type="Pfam" id="PF24981"/>
    </source>
</evidence>
<evidence type="ECO:0000313" key="5">
    <source>
        <dbReference type="EMBL" id="MDU0355045.1"/>
    </source>
</evidence>
<dbReference type="PANTHER" id="PTHR24412">
    <property type="entry name" value="KELCH PROTEIN"/>
    <property type="match status" value="1"/>
</dbReference>
<feature type="chain" id="PRO_5045253544" evidence="3">
    <location>
        <begin position="24"/>
        <end position="327"/>
    </location>
</feature>
<proteinExistence type="predicted"/>
<dbReference type="Gene3D" id="2.120.10.80">
    <property type="entry name" value="Kelch-type beta propeller"/>
    <property type="match status" value="2"/>
</dbReference>
<comment type="caution">
    <text evidence="5">The sequence shown here is derived from an EMBL/GenBank/DDBJ whole genome shotgun (WGS) entry which is preliminary data.</text>
</comment>
<evidence type="ECO:0000256" key="1">
    <source>
        <dbReference type="ARBA" id="ARBA00022441"/>
    </source>
</evidence>
<evidence type="ECO:0000256" key="2">
    <source>
        <dbReference type="ARBA" id="ARBA00022737"/>
    </source>
</evidence>
<protein>
    <submittedName>
        <fullName evidence="5">Kelch repeat-containing protein</fullName>
    </submittedName>
</protein>
<dbReference type="InterPro" id="IPR015915">
    <property type="entry name" value="Kelch-typ_b-propeller"/>
</dbReference>
<keyword evidence="2" id="KW-0677">Repeat</keyword>
<dbReference type="Proteomes" id="UP001247805">
    <property type="component" value="Unassembled WGS sequence"/>
</dbReference>
<dbReference type="RefSeq" id="WP_316026602.1">
    <property type="nucleotide sequence ID" value="NZ_JAWDIO010000002.1"/>
</dbReference>
<keyword evidence="1" id="KW-0880">Kelch repeat</keyword>
<feature type="domain" description="Attractin/MKLN-like beta-propeller" evidence="4">
    <location>
        <begin position="23"/>
        <end position="260"/>
    </location>
</feature>
<organism evidence="5 6">
    <name type="scientific">Paraglaciecola aquimarina</name>
    <dbReference type="NCBI Taxonomy" id="1235557"/>
    <lineage>
        <taxon>Bacteria</taxon>
        <taxon>Pseudomonadati</taxon>
        <taxon>Pseudomonadota</taxon>
        <taxon>Gammaproteobacteria</taxon>
        <taxon>Alteromonadales</taxon>
        <taxon>Alteromonadaceae</taxon>
        <taxon>Paraglaciecola</taxon>
    </lineage>
</organism>
<dbReference type="PROSITE" id="PS51257">
    <property type="entry name" value="PROKAR_LIPOPROTEIN"/>
    <property type="match status" value="1"/>
</dbReference>
<dbReference type="SUPFAM" id="SSF50965">
    <property type="entry name" value="Galactose oxidase, central domain"/>
    <property type="match status" value="1"/>
</dbReference>
<name>A0ABU3SYF2_9ALTE</name>
<keyword evidence="6" id="KW-1185">Reference proteome</keyword>
<dbReference type="PANTHER" id="PTHR24412:SF489">
    <property type="entry name" value="RING FINGER DOMAIN AND KELCH REPEAT-CONTAINING PROTEIN DDB_G0271372"/>
    <property type="match status" value="1"/>
</dbReference>
<dbReference type="Pfam" id="PF24981">
    <property type="entry name" value="Beta-prop_ATRN-LZTR1"/>
    <property type="match status" value="1"/>
</dbReference>
<dbReference type="InterPro" id="IPR006652">
    <property type="entry name" value="Kelch_1"/>
</dbReference>
<gene>
    <name evidence="5" type="ORF">RS130_15070</name>
</gene>